<name>A0AAW3FG53_9BACT</name>
<dbReference type="Gene3D" id="2.40.160.130">
    <property type="entry name" value="Capsule assembly protein Wzi"/>
    <property type="match status" value="1"/>
</dbReference>
<gene>
    <name evidence="1" type="ORF">HMPREF2132_06675</name>
</gene>
<accession>A0AAW3FG53</accession>
<dbReference type="Proteomes" id="UP000029533">
    <property type="component" value="Unassembled WGS sequence"/>
</dbReference>
<evidence type="ECO:0000313" key="1">
    <source>
        <dbReference type="EMBL" id="KGF26785.1"/>
    </source>
</evidence>
<comment type="caution">
    <text evidence="1">The sequence shown here is derived from an EMBL/GenBank/DDBJ whole genome shotgun (WGS) entry which is preliminary data.</text>
</comment>
<organism evidence="1 2">
    <name type="scientific">Prevotella histicola JCM 15637 = DNF00424</name>
    <dbReference type="NCBI Taxonomy" id="1236504"/>
    <lineage>
        <taxon>Bacteria</taxon>
        <taxon>Pseudomonadati</taxon>
        <taxon>Bacteroidota</taxon>
        <taxon>Bacteroidia</taxon>
        <taxon>Bacteroidales</taxon>
        <taxon>Prevotellaceae</taxon>
        <taxon>Prevotella</taxon>
    </lineage>
</organism>
<protein>
    <recommendedName>
        <fullName evidence="3">Capsule assembly protein Wzi</fullName>
    </recommendedName>
</protein>
<dbReference type="RefSeq" id="WP_036870043.1">
    <property type="nucleotide sequence ID" value="NZ_JRNJ01000058.1"/>
</dbReference>
<evidence type="ECO:0008006" key="3">
    <source>
        <dbReference type="Google" id="ProtNLM"/>
    </source>
</evidence>
<proteinExistence type="predicted"/>
<dbReference type="AlphaFoldDB" id="A0AAW3FG53"/>
<evidence type="ECO:0000313" key="2">
    <source>
        <dbReference type="Proteomes" id="UP000029533"/>
    </source>
</evidence>
<reference evidence="1 2" key="1">
    <citation type="submission" date="2014-07" db="EMBL/GenBank/DDBJ databases">
        <authorList>
            <person name="McCorrison J."/>
            <person name="Sanka R."/>
            <person name="Torralba M."/>
            <person name="Gillis M."/>
            <person name="Haft D.H."/>
            <person name="Methe B."/>
            <person name="Sutton G."/>
            <person name="Nelson K.E."/>
        </authorList>
    </citation>
    <scope>NUCLEOTIDE SEQUENCE [LARGE SCALE GENOMIC DNA]</scope>
    <source>
        <strain evidence="1 2">DNF00424</strain>
    </source>
</reference>
<sequence>MKKLLLVFTTLMAVTVLKAQYREPIRKDTAGIQLLKGLEYKVEMQGSFSKGHTPLWLNANKYGLSSLGATNGYLRGTVERQLSVDADRNFGLGYGVDVALPIHYTSKAIIQQAYVEGRWLHGTLTIGAKEEPMELKNNELSSGSQTLGINARPVPQVRLALADYWVIPFTRGWLRLKGHIAYGMLTDQNWQHDFTNRQSRFTDRGLFHSKAGYLKIGNEYVFNPWSLELGLEMVTLFGGTSYLPSSNGNTTVIENGKGVRDFWNAFLPGGAEKVETTYQNVEGDQLGSWVMRLNYDGDVNSFSFYADKFFEDHSSMFQLDYDGYGEGSEWMEKKKQRYLVYDLKDWMLGFEYKYRPDSWINNFVLEYVYSKYQSGPIYHDHTITIPDHIGGKDNYYNHYIYPGYQHWGQAMGNPLYRSPIYNKDGTIYFKDNRFVAWHLGVGGHPSDYLRWRFLGTWQEGLGTYEQPYAKKHHNVSLMAEACYTLHGENVPVWLREVEIKMGAGADLGAILNGNNYGLQLTISKRGLLGK</sequence>
<dbReference type="EMBL" id="JRNJ01000058">
    <property type="protein sequence ID" value="KGF26785.1"/>
    <property type="molecule type" value="Genomic_DNA"/>
</dbReference>
<dbReference type="InterPro" id="IPR038636">
    <property type="entry name" value="Wzi_sf"/>
</dbReference>